<dbReference type="InterPro" id="IPR022485">
    <property type="entry name" value="SHCHC_synthase_MenH"/>
</dbReference>
<keyword evidence="1 3" id="KW-0474">Menaquinone biosynthesis</keyword>
<dbReference type="SUPFAM" id="SSF53474">
    <property type="entry name" value="alpha/beta-Hydrolases"/>
    <property type="match status" value="1"/>
</dbReference>
<sequence>MILSAQIKEGQSGRPWLVFLHGFSGDRREWQPIGASFCEHPQMYIDLPGHGGSSGIHVNGFEDTALLIRQTLAHYGVREFFLIGYSLGGRIAMFTACKGLVGLKGLIVEGGHPGLQDQEAKEQRRLSDQAWAKRFRSEPLPKVFTDWYQQPVFSTLTQKERSALIALRSRNNGETLAAMLESTSLSAQPDLRQELKNRTFAFHYLCGEKDAKFRALAKELCSDVRVIENAGHNAHRENPEAVAEALADILRS</sequence>
<comment type="catalytic activity">
    <reaction evidence="3">
        <text>5-enolpyruvoyl-6-hydroxy-2-succinyl-cyclohex-3-ene-1-carboxylate = (1R,6R)-6-hydroxy-2-succinyl-cyclohexa-2,4-diene-1-carboxylate + pyruvate</text>
        <dbReference type="Rhea" id="RHEA:25597"/>
        <dbReference type="ChEBI" id="CHEBI:15361"/>
        <dbReference type="ChEBI" id="CHEBI:58689"/>
        <dbReference type="ChEBI" id="CHEBI:58818"/>
        <dbReference type="EC" id="4.2.99.20"/>
    </reaction>
</comment>
<gene>
    <name evidence="3 5" type="primary">menH</name>
    <name evidence="5" type="ORF">E5987_07200</name>
</gene>
<organism evidence="5 6">
    <name type="scientific">Parasutterella muris</name>
    <dbReference type="NCBI Taxonomy" id="2565572"/>
    <lineage>
        <taxon>Bacteria</taxon>
        <taxon>Pseudomonadati</taxon>
        <taxon>Pseudomonadota</taxon>
        <taxon>Betaproteobacteria</taxon>
        <taxon>Burkholderiales</taxon>
        <taxon>Sutterellaceae</taxon>
        <taxon>Parasutterella</taxon>
    </lineage>
</organism>
<feature type="domain" description="AB hydrolase-1" evidence="4">
    <location>
        <begin position="17"/>
        <end position="245"/>
    </location>
</feature>
<evidence type="ECO:0000313" key="6">
    <source>
        <dbReference type="Proteomes" id="UP000472580"/>
    </source>
</evidence>
<evidence type="ECO:0000256" key="2">
    <source>
        <dbReference type="ARBA" id="ARBA00023239"/>
    </source>
</evidence>
<dbReference type="Pfam" id="PF12697">
    <property type="entry name" value="Abhydrolase_6"/>
    <property type="match status" value="1"/>
</dbReference>
<evidence type="ECO:0000313" key="5">
    <source>
        <dbReference type="EMBL" id="MVX56995.1"/>
    </source>
</evidence>
<comment type="subunit">
    <text evidence="3">Monomer.</text>
</comment>
<comment type="caution">
    <text evidence="5">The sequence shown here is derived from an EMBL/GenBank/DDBJ whole genome shotgun (WGS) entry which is preliminary data.</text>
</comment>
<comment type="similarity">
    <text evidence="3">Belongs to the AB hydrolase superfamily. MenH family.</text>
</comment>
<dbReference type="NCBIfam" id="NF008340">
    <property type="entry name" value="PRK11126.1"/>
    <property type="match status" value="1"/>
</dbReference>
<dbReference type="HAMAP" id="MF_01660">
    <property type="entry name" value="MenH"/>
    <property type="match status" value="1"/>
</dbReference>
<keyword evidence="2 3" id="KW-0456">Lyase</keyword>
<dbReference type="Proteomes" id="UP000472580">
    <property type="component" value="Unassembled WGS sequence"/>
</dbReference>
<keyword evidence="6" id="KW-1185">Reference proteome</keyword>
<dbReference type="EC" id="4.2.99.20" evidence="3"/>
<comment type="pathway">
    <text evidence="3">Quinol/quinone metabolism; 1,4-dihydroxy-2-naphthoate biosynthesis; 1,4-dihydroxy-2-naphthoate from chorismate: step 3/7.</text>
</comment>
<dbReference type="InterPro" id="IPR029058">
    <property type="entry name" value="AB_hydrolase_fold"/>
</dbReference>
<dbReference type="RefSeq" id="WP_160335426.1">
    <property type="nucleotide sequence ID" value="NZ_WSRP01000019.1"/>
</dbReference>
<dbReference type="PANTHER" id="PTHR42916:SF1">
    <property type="entry name" value="PROTEIN PHYLLO, CHLOROPLASTIC"/>
    <property type="match status" value="1"/>
</dbReference>
<dbReference type="EMBL" id="WSRP01000019">
    <property type="protein sequence ID" value="MVX56995.1"/>
    <property type="molecule type" value="Genomic_DNA"/>
</dbReference>
<evidence type="ECO:0000259" key="4">
    <source>
        <dbReference type="Pfam" id="PF12697"/>
    </source>
</evidence>
<dbReference type="NCBIfam" id="TIGR03695">
    <property type="entry name" value="menH_SHCHC"/>
    <property type="match status" value="1"/>
</dbReference>
<proteinExistence type="inferred from homology"/>
<accession>A0A6L6YH00</accession>
<dbReference type="OrthoDB" id="135231at2"/>
<evidence type="ECO:0000256" key="3">
    <source>
        <dbReference type="HAMAP-Rule" id="MF_01660"/>
    </source>
</evidence>
<dbReference type="GO" id="GO:0070205">
    <property type="term" value="F:2-succinyl-6-hydroxy-2,4-cyclohexadiene-1-carboxylate synthase activity"/>
    <property type="evidence" value="ECO:0007669"/>
    <property type="project" value="UniProtKB-UniRule"/>
</dbReference>
<dbReference type="Gene3D" id="3.40.50.1820">
    <property type="entry name" value="alpha/beta hydrolase"/>
    <property type="match status" value="1"/>
</dbReference>
<dbReference type="AlphaFoldDB" id="A0A6L6YH00"/>
<dbReference type="InterPro" id="IPR000073">
    <property type="entry name" value="AB_hydrolase_1"/>
</dbReference>
<dbReference type="UniPathway" id="UPA01057">
    <property type="reaction ID" value="UER00900"/>
</dbReference>
<comment type="function">
    <text evidence="3">Catalyzes a proton abstraction reaction that results in 2,5-elimination of pyruvate from 2-succinyl-5-enolpyruvyl-6-hydroxy-3-cyclohexene-1-carboxylate (SEPHCHC) and the formation of 2-succinyl-6-hydroxy-2,4-cyclohexadiene-1-carboxylate (SHCHC).</text>
</comment>
<protein>
    <recommendedName>
        <fullName evidence="3">Putative 2-succinyl-6-hydroxy-2,4-cyclohexadiene-1-carboxylate synthase</fullName>
        <shortName evidence="3">SHCHC synthase</shortName>
        <ecNumber evidence="3">4.2.99.20</ecNumber>
    </recommendedName>
</protein>
<reference evidence="5 6" key="1">
    <citation type="submission" date="2019-12" db="EMBL/GenBank/DDBJ databases">
        <title>Microbes associate with the intestines of laboratory mice.</title>
        <authorList>
            <person name="Navarre W."/>
            <person name="Wong E."/>
        </authorList>
    </citation>
    <scope>NUCLEOTIDE SEQUENCE [LARGE SCALE GENOMIC DNA]</scope>
    <source>
        <strain evidence="5 6">NM82_D38</strain>
    </source>
</reference>
<dbReference type="GO" id="GO:0009234">
    <property type="term" value="P:menaquinone biosynthetic process"/>
    <property type="evidence" value="ECO:0007669"/>
    <property type="project" value="UniProtKB-UniRule"/>
</dbReference>
<dbReference type="PANTHER" id="PTHR42916">
    <property type="entry name" value="2-SUCCINYL-5-ENOLPYRUVYL-6-HYDROXY-3-CYCLOHEXENE-1-CARBOXYLATE SYNTHASE"/>
    <property type="match status" value="1"/>
</dbReference>
<comment type="pathway">
    <text evidence="3">Quinol/quinone metabolism; menaquinone biosynthesis.</text>
</comment>
<evidence type="ECO:0000256" key="1">
    <source>
        <dbReference type="ARBA" id="ARBA00022428"/>
    </source>
</evidence>
<name>A0A6L6YH00_9BURK</name>
<dbReference type="UniPathway" id="UPA00079"/>